<dbReference type="EMBL" id="JABFYL010000006">
    <property type="protein sequence ID" value="NVN48778.1"/>
    <property type="molecule type" value="Genomic_DNA"/>
</dbReference>
<keyword evidence="3" id="KW-1185">Reference proteome</keyword>
<dbReference type="Proteomes" id="UP000570517">
    <property type="component" value="Unassembled WGS sequence"/>
</dbReference>
<dbReference type="AlphaFoldDB" id="A0A850PEZ4"/>
<name>A0A850PEZ4_9MYCO</name>
<protein>
    <submittedName>
        <fullName evidence="2">Uncharacterized protein</fullName>
    </submittedName>
</protein>
<feature type="region of interest" description="Disordered" evidence="1">
    <location>
        <begin position="1"/>
        <end position="26"/>
    </location>
</feature>
<gene>
    <name evidence="2" type="ORF">HLY00_4125</name>
</gene>
<feature type="non-terminal residue" evidence="2">
    <location>
        <position position="26"/>
    </location>
</feature>
<proteinExistence type="predicted"/>
<organism evidence="2 3">
    <name type="scientific">Mycolicibacterium hippocampi</name>
    <dbReference type="NCBI Taxonomy" id="659824"/>
    <lineage>
        <taxon>Bacteria</taxon>
        <taxon>Bacillati</taxon>
        <taxon>Actinomycetota</taxon>
        <taxon>Actinomycetes</taxon>
        <taxon>Mycobacteriales</taxon>
        <taxon>Mycobacteriaceae</taxon>
        <taxon>Mycolicibacterium</taxon>
    </lineage>
</organism>
<sequence>MLATTIHKSNTTPHHQSRGNNKTPTP</sequence>
<accession>A0A850PEZ4</accession>
<reference evidence="2 3" key="1">
    <citation type="submission" date="2020-05" db="EMBL/GenBank/DDBJ databases">
        <title>Draft genome sequence of Mycobacterium hippocampi DL, isolated from European seabass, Dicentrarchus labrax, reared in fish farms.</title>
        <authorList>
            <person name="Stathopoulou P."/>
            <person name="Asimakis E."/>
            <person name="Tzokas K."/>
            <person name="Batargias C."/>
            <person name="Tsiamis G."/>
        </authorList>
    </citation>
    <scope>NUCLEOTIDE SEQUENCE [LARGE SCALE GENOMIC DNA]</scope>
    <source>
        <strain evidence="2 3">DL</strain>
    </source>
</reference>
<comment type="caution">
    <text evidence="2">The sequence shown here is derived from an EMBL/GenBank/DDBJ whole genome shotgun (WGS) entry which is preliminary data.</text>
</comment>
<evidence type="ECO:0000313" key="3">
    <source>
        <dbReference type="Proteomes" id="UP000570517"/>
    </source>
</evidence>
<evidence type="ECO:0000313" key="2">
    <source>
        <dbReference type="EMBL" id="NVN48778.1"/>
    </source>
</evidence>
<evidence type="ECO:0000256" key="1">
    <source>
        <dbReference type="SAM" id="MobiDB-lite"/>
    </source>
</evidence>